<dbReference type="PANTHER" id="PTHR30146:SF153">
    <property type="entry name" value="LACTOSE OPERON REPRESSOR"/>
    <property type="match status" value="1"/>
</dbReference>
<dbReference type="Gene3D" id="3.40.50.2300">
    <property type="match status" value="2"/>
</dbReference>
<dbReference type="SUPFAM" id="SSF47413">
    <property type="entry name" value="lambda repressor-like DNA-binding domains"/>
    <property type="match status" value="1"/>
</dbReference>
<reference evidence="6 7" key="1">
    <citation type="submission" date="2016-07" db="EMBL/GenBank/DDBJ databases">
        <title>Complete genome sequence of the Lentzea guizhouensis DHS C013.</title>
        <authorList>
            <person name="Cao C."/>
        </authorList>
    </citation>
    <scope>NUCLEOTIDE SEQUENCE [LARGE SCALE GENOMIC DNA]</scope>
    <source>
        <strain evidence="6 7">DHS C013</strain>
    </source>
</reference>
<dbReference type="Pfam" id="PF00356">
    <property type="entry name" value="LacI"/>
    <property type="match status" value="1"/>
</dbReference>
<keyword evidence="2" id="KW-0238">DNA-binding</keyword>
<evidence type="ECO:0000313" key="7">
    <source>
        <dbReference type="Proteomes" id="UP000093053"/>
    </source>
</evidence>
<evidence type="ECO:0000256" key="4">
    <source>
        <dbReference type="SAM" id="MobiDB-lite"/>
    </source>
</evidence>
<dbReference type="OrthoDB" id="3595338at2"/>
<dbReference type="InterPro" id="IPR010982">
    <property type="entry name" value="Lambda_DNA-bd_dom_sf"/>
</dbReference>
<protein>
    <submittedName>
        <fullName evidence="6">LacI family transcriptional regulator</fullName>
    </submittedName>
</protein>
<dbReference type="InterPro" id="IPR028082">
    <property type="entry name" value="Peripla_BP_I"/>
</dbReference>
<keyword evidence="7" id="KW-1185">Reference proteome</keyword>
<accession>A0A1B2HQ51</accession>
<dbReference type="Pfam" id="PF13377">
    <property type="entry name" value="Peripla_BP_3"/>
    <property type="match status" value="1"/>
</dbReference>
<evidence type="ECO:0000259" key="5">
    <source>
        <dbReference type="PROSITE" id="PS50932"/>
    </source>
</evidence>
<dbReference type="PROSITE" id="PS00356">
    <property type="entry name" value="HTH_LACI_1"/>
    <property type="match status" value="1"/>
</dbReference>
<evidence type="ECO:0000256" key="3">
    <source>
        <dbReference type="ARBA" id="ARBA00023163"/>
    </source>
</evidence>
<dbReference type="Gene3D" id="1.10.260.40">
    <property type="entry name" value="lambda repressor-like DNA-binding domains"/>
    <property type="match status" value="1"/>
</dbReference>
<dbReference type="AlphaFoldDB" id="A0A1B2HQ51"/>
<dbReference type="PROSITE" id="PS50932">
    <property type="entry name" value="HTH_LACI_2"/>
    <property type="match status" value="1"/>
</dbReference>
<sequence length="355" mass="38018">MEGNATLIDVARVAGVSLATASRAINGSARTVGAELREKVLRAAQELDYSPNAAARTMKRGHADVVGMIVPDIADPYFAGIASGVMKAADEQGLMVSIASTRRQVSREAEYVAGFRRQRNRAVILAGSRTSSRAETECLKVEVDRFEAQGGRVAVVSQRKLPVDTVVVENRQGARALAADLADLGYRDFAVLAGPRDLLSAKDRLDGFRTGLAEAGVELDRERIVNGEFSRDGGFQAMERVLEQLDGIDCVFAVNDVMALGAIAAVRSRGLDVPRHLSVAGFGDISTLRDMSPRLTTVRVDLERLGRLALEMVLSNDSGAPRTRREKCQVVLGASTPGRKTAGRKTAGRRSSARG</sequence>
<evidence type="ECO:0000256" key="2">
    <source>
        <dbReference type="ARBA" id="ARBA00023125"/>
    </source>
</evidence>
<dbReference type="GO" id="GO:0000976">
    <property type="term" value="F:transcription cis-regulatory region binding"/>
    <property type="evidence" value="ECO:0007669"/>
    <property type="project" value="TreeGrafter"/>
</dbReference>
<dbReference type="GO" id="GO:0003700">
    <property type="term" value="F:DNA-binding transcription factor activity"/>
    <property type="evidence" value="ECO:0007669"/>
    <property type="project" value="TreeGrafter"/>
</dbReference>
<dbReference type="CDD" id="cd01392">
    <property type="entry name" value="HTH_LacI"/>
    <property type="match status" value="1"/>
</dbReference>
<dbReference type="STRING" id="1586287.BBK82_31090"/>
<dbReference type="KEGG" id="led:BBK82_31090"/>
<keyword evidence="1" id="KW-0805">Transcription regulation</keyword>
<dbReference type="SMART" id="SM00354">
    <property type="entry name" value="HTH_LACI"/>
    <property type="match status" value="1"/>
</dbReference>
<feature type="compositionally biased region" description="Basic residues" evidence="4">
    <location>
        <begin position="341"/>
        <end position="355"/>
    </location>
</feature>
<dbReference type="InterPro" id="IPR000843">
    <property type="entry name" value="HTH_LacI"/>
</dbReference>
<dbReference type="RefSeq" id="WP_065918173.1">
    <property type="nucleotide sequence ID" value="NZ_CP016793.1"/>
</dbReference>
<organism evidence="6 7">
    <name type="scientific">Lentzea guizhouensis</name>
    <dbReference type="NCBI Taxonomy" id="1586287"/>
    <lineage>
        <taxon>Bacteria</taxon>
        <taxon>Bacillati</taxon>
        <taxon>Actinomycetota</taxon>
        <taxon>Actinomycetes</taxon>
        <taxon>Pseudonocardiales</taxon>
        <taxon>Pseudonocardiaceae</taxon>
        <taxon>Lentzea</taxon>
    </lineage>
</organism>
<dbReference type="EMBL" id="CP016793">
    <property type="protein sequence ID" value="ANZ39832.1"/>
    <property type="molecule type" value="Genomic_DNA"/>
</dbReference>
<dbReference type="InterPro" id="IPR046335">
    <property type="entry name" value="LacI/GalR-like_sensor"/>
</dbReference>
<gene>
    <name evidence="6" type="ORF">BBK82_31090</name>
</gene>
<feature type="region of interest" description="Disordered" evidence="4">
    <location>
        <begin position="332"/>
        <end position="355"/>
    </location>
</feature>
<evidence type="ECO:0000313" key="6">
    <source>
        <dbReference type="EMBL" id="ANZ39832.1"/>
    </source>
</evidence>
<evidence type="ECO:0000256" key="1">
    <source>
        <dbReference type="ARBA" id="ARBA00023015"/>
    </source>
</evidence>
<dbReference type="PANTHER" id="PTHR30146">
    <property type="entry name" value="LACI-RELATED TRANSCRIPTIONAL REPRESSOR"/>
    <property type="match status" value="1"/>
</dbReference>
<dbReference type="CDD" id="cd06267">
    <property type="entry name" value="PBP1_LacI_sugar_binding-like"/>
    <property type="match status" value="1"/>
</dbReference>
<proteinExistence type="predicted"/>
<dbReference type="Proteomes" id="UP000093053">
    <property type="component" value="Chromosome"/>
</dbReference>
<dbReference type="SUPFAM" id="SSF53822">
    <property type="entry name" value="Periplasmic binding protein-like I"/>
    <property type="match status" value="1"/>
</dbReference>
<feature type="domain" description="HTH lacI-type" evidence="5">
    <location>
        <begin position="5"/>
        <end position="60"/>
    </location>
</feature>
<name>A0A1B2HQ51_9PSEU</name>
<keyword evidence="3" id="KW-0804">Transcription</keyword>